<reference evidence="3" key="1">
    <citation type="journal article" date="2019" name="MBio">
        <title>Virus Genomes from Deep Sea Sediments Expand the Ocean Megavirome and Support Independent Origins of Viral Gigantism.</title>
        <authorList>
            <person name="Backstrom D."/>
            <person name="Yutin N."/>
            <person name="Jorgensen S.L."/>
            <person name="Dharamshi J."/>
            <person name="Homa F."/>
            <person name="Zaremba-Niedwiedzka K."/>
            <person name="Spang A."/>
            <person name="Wolf Y.I."/>
            <person name="Koonin E.V."/>
            <person name="Ettema T.J."/>
        </authorList>
    </citation>
    <scope>NUCLEOTIDE SEQUENCE</scope>
</reference>
<dbReference type="GO" id="GO:0008270">
    <property type="term" value="F:zinc ion binding"/>
    <property type="evidence" value="ECO:0007669"/>
    <property type="project" value="UniProtKB-KW"/>
</dbReference>
<protein>
    <submittedName>
        <fullName evidence="3">Putative RING finger E3 ubiquitin ligase</fullName>
    </submittedName>
</protein>
<keyword evidence="3" id="KW-0436">Ligase</keyword>
<keyword evidence="1" id="KW-0863">Zinc-finger</keyword>
<dbReference type="Gene3D" id="3.30.40.10">
    <property type="entry name" value="Zinc/RING finger domain, C3HC4 (zinc finger)"/>
    <property type="match status" value="1"/>
</dbReference>
<evidence type="ECO:0000313" key="3">
    <source>
        <dbReference type="EMBL" id="QBK87375.1"/>
    </source>
</evidence>
<organism evidence="3">
    <name type="scientific">Marseillevirus LCMAC201</name>
    <dbReference type="NCBI Taxonomy" id="2506605"/>
    <lineage>
        <taxon>Viruses</taxon>
        <taxon>Varidnaviria</taxon>
        <taxon>Bamfordvirae</taxon>
        <taxon>Nucleocytoviricota</taxon>
        <taxon>Megaviricetes</taxon>
        <taxon>Pimascovirales</taxon>
        <taxon>Pimascovirales incertae sedis</taxon>
        <taxon>Marseilleviridae</taxon>
    </lineage>
</organism>
<dbReference type="SUPFAM" id="SSF57850">
    <property type="entry name" value="RING/U-box"/>
    <property type="match status" value="1"/>
</dbReference>
<keyword evidence="1" id="KW-0479">Metal-binding</keyword>
<name>A0A481YX66_9VIRU</name>
<sequence>MKIMVDTCAVCYEDLAVIDTLSCGHKIHGTCIISSGKAICPICRDPLPDYSNMVTEVILEPTRWGTLDKLVSLGWLNHTDIPIIDDLKLPLGNDLLLVEAVLLLYIIKQII</sequence>
<accession>A0A481YX66</accession>
<evidence type="ECO:0000259" key="2">
    <source>
        <dbReference type="PROSITE" id="PS50089"/>
    </source>
</evidence>
<dbReference type="Pfam" id="PF13639">
    <property type="entry name" value="zf-RING_2"/>
    <property type="match status" value="1"/>
</dbReference>
<evidence type="ECO:0000256" key="1">
    <source>
        <dbReference type="PROSITE-ProRule" id="PRU00175"/>
    </source>
</evidence>
<keyword evidence="1" id="KW-0862">Zinc</keyword>
<feature type="domain" description="RING-type" evidence="2">
    <location>
        <begin position="8"/>
        <end position="44"/>
    </location>
</feature>
<dbReference type="SMART" id="SM00184">
    <property type="entry name" value="RING"/>
    <property type="match status" value="1"/>
</dbReference>
<gene>
    <name evidence="3" type="ORF">LCMAC201_02850</name>
</gene>
<dbReference type="InterPro" id="IPR013083">
    <property type="entry name" value="Znf_RING/FYVE/PHD"/>
</dbReference>
<dbReference type="InterPro" id="IPR001841">
    <property type="entry name" value="Znf_RING"/>
</dbReference>
<dbReference type="EMBL" id="MK500350">
    <property type="protein sequence ID" value="QBK87375.1"/>
    <property type="molecule type" value="Genomic_DNA"/>
</dbReference>
<dbReference type="PROSITE" id="PS50089">
    <property type="entry name" value="ZF_RING_2"/>
    <property type="match status" value="1"/>
</dbReference>
<proteinExistence type="predicted"/>
<dbReference type="GO" id="GO:0016874">
    <property type="term" value="F:ligase activity"/>
    <property type="evidence" value="ECO:0007669"/>
    <property type="project" value="UniProtKB-KW"/>
</dbReference>